<evidence type="ECO:0000256" key="17">
    <source>
        <dbReference type="SAM" id="SignalP"/>
    </source>
</evidence>
<dbReference type="Pfam" id="PF00593">
    <property type="entry name" value="TonB_dep_Rec_b-barrel"/>
    <property type="match status" value="1"/>
</dbReference>
<dbReference type="InterPro" id="IPR010917">
    <property type="entry name" value="TonB_rcpt_CS"/>
</dbReference>
<evidence type="ECO:0000259" key="18">
    <source>
        <dbReference type="Pfam" id="PF00593"/>
    </source>
</evidence>
<evidence type="ECO:0000256" key="12">
    <source>
        <dbReference type="ARBA" id="ARBA00023170"/>
    </source>
</evidence>
<keyword evidence="8" id="KW-0408">Iron</keyword>
<feature type="chain" id="PRO_5047135652" evidence="17">
    <location>
        <begin position="31"/>
        <end position="807"/>
    </location>
</feature>
<dbReference type="PANTHER" id="PTHR32552">
    <property type="entry name" value="FERRICHROME IRON RECEPTOR-RELATED"/>
    <property type="match status" value="1"/>
</dbReference>
<feature type="domain" description="TonB-dependent receptor plug" evidence="19">
    <location>
        <begin position="56"/>
        <end position="155"/>
    </location>
</feature>
<keyword evidence="3 14" id="KW-0813">Transport</keyword>
<protein>
    <submittedName>
        <fullName evidence="20">TonB-dependent receptor</fullName>
    </submittedName>
</protein>
<evidence type="ECO:0000256" key="2">
    <source>
        <dbReference type="ARBA" id="ARBA00009810"/>
    </source>
</evidence>
<evidence type="ECO:0000313" key="21">
    <source>
        <dbReference type="Proteomes" id="UP001202243"/>
    </source>
</evidence>
<dbReference type="SUPFAM" id="SSF56935">
    <property type="entry name" value="Porins"/>
    <property type="match status" value="1"/>
</dbReference>
<evidence type="ECO:0000259" key="19">
    <source>
        <dbReference type="Pfam" id="PF07715"/>
    </source>
</evidence>
<sequence>MQFIQQPKLRLSMIAVACQLACFGISTAHAQSAEGTVSPSTVTVTGKKVGMGLMVQEDAPKARSTVTAEELAKQRPTGNAYDALTLLPSVNTYGYDATGLFGGGLAMRGFNSDQIGATVNGVPVNDSGNFAVFPQEYVDQENTCSQFVTQGSTDVDSPQVGATGGNFGITTCDPEDKFRVRVMQTLGQLNLAKSYVRVDTGRFANDKAKAFMSVSNAQADKWKGKGKADRTHVDVGFNYDWNRFNYIHASIGYNRAINNNFRSLTLKELATEGYDADYSSTYAGQAALSPGKASASGPQAGTGQPAAYYKLALNPFENVIASAIGKFRLAEDLDLKVVPYYWYGFGTGGVQQNTLKEAGGFLNPVTGKIAASKDVNGDGDSLDTVSIYRGSLTRTHRPGVTTSITYNVGDHQILGGIWYERANHRQTAPGQLVNADGSAPDIWLRNNLITRPDGTLYQNRDWETISTAYQAFLQDTITLMDNKLNLNIGVRAPYIKRDFTNNASEGSNSQTTYNVSKTYSDVLPQLGARYRVTNDDQIFASLAKNMRAPNNFVLAPNNPPYVTVTNGVATIVKDVKPEVSWSLDVGYRHQTKDISTSLTAFYTDFKDRQATAIDPNTLTSLTTNVGKVRNKGIELEVGNTPINGWSVYGSLGYLKTKMEDDLAVVAKTVNGKTIVGYAPTAGKNFSLSPKLKAGLSASYETNAWYVRVKARYTASQYATLVNDEEVPAYTLVDLDAAYQLPTFGMFKNPKLTLNVSNLLNREYRNPSSGTGIGANDIVTAAGTFAGRAPTYYMGAPRFASVTLRVDF</sequence>
<evidence type="ECO:0000256" key="3">
    <source>
        <dbReference type="ARBA" id="ARBA00022448"/>
    </source>
</evidence>
<keyword evidence="9" id="KW-0406">Ion transport</keyword>
<dbReference type="RefSeq" id="WP_099665385.1">
    <property type="nucleotide sequence ID" value="NZ_JAMQGR010000003.1"/>
</dbReference>
<dbReference type="PROSITE" id="PS52016">
    <property type="entry name" value="TONB_DEPENDENT_REC_3"/>
    <property type="match status" value="1"/>
</dbReference>
<evidence type="ECO:0000256" key="9">
    <source>
        <dbReference type="ARBA" id="ARBA00023065"/>
    </source>
</evidence>
<gene>
    <name evidence="20" type="ORF">NCG91_11030</name>
</gene>
<evidence type="ECO:0000256" key="15">
    <source>
        <dbReference type="PROSITE-ProRule" id="PRU10144"/>
    </source>
</evidence>
<keyword evidence="4 14" id="KW-1134">Transmembrane beta strand</keyword>
<accession>A0ABT0WPZ3</accession>
<feature type="short sequence motif" description="TonB C-terminal box" evidence="15">
    <location>
        <begin position="790"/>
        <end position="807"/>
    </location>
</feature>
<keyword evidence="5" id="KW-0410">Iron transport</keyword>
<proteinExistence type="inferred from homology"/>
<keyword evidence="6 14" id="KW-0812">Transmembrane</keyword>
<dbReference type="Gene3D" id="2.170.130.10">
    <property type="entry name" value="TonB-dependent receptor, plug domain"/>
    <property type="match status" value="1"/>
</dbReference>
<comment type="subcellular location">
    <subcellularLocation>
        <location evidence="1 14">Cell outer membrane</location>
        <topology evidence="1 14">Multi-pass membrane protein</topology>
    </subcellularLocation>
</comment>
<dbReference type="InterPro" id="IPR036942">
    <property type="entry name" value="Beta-barrel_TonB_sf"/>
</dbReference>
<dbReference type="PROSITE" id="PS01156">
    <property type="entry name" value="TONB_DEPENDENT_REC_2"/>
    <property type="match status" value="1"/>
</dbReference>
<feature type="domain" description="TonB-dependent receptor-like beta-barrel" evidence="18">
    <location>
        <begin position="286"/>
        <end position="758"/>
    </location>
</feature>
<reference evidence="20 21" key="1">
    <citation type="submission" date="2022-06" db="EMBL/GenBank/DDBJ databases">
        <title>Janthinobacterium kumbetensis sp. nov., isolated from spring water in Turkey.</title>
        <authorList>
            <person name="Inan Bektas K."/>
            <person name="Belduz A.A."/>
            <person name="Canakci S."/>
            <person name="Nalcaoglu A."/>
            <person name="Ceylan E."/>
            <person name="Kati H."/>
        </authorList>
    </citation>
    <scope>NUCLEOTIDE SEQUENCE [LARGE SCALE GENOMIC DNA]</scope>
    <source>
        <strain evidence="20 21">GK</strain>
    </source>
</reference>
<keyword evidence="10 16" id="KW-0798">TonB box</keyword>
<evidence type="ECO:0000256" key="6">
    <source>
        <dbReference type="ARBA" id="ARBA00022692"/>
    </source>
</evidence>
<keyword evidence="21" id="KW-1185">Reference proteome</keyword>
<dbReference type="InterPro" id="IPR039426">
    <property type="entry name" value="TonB-dep_rcpt-like"/>
</dbReference>
<comment type="caution">
    <text evidence="20">The sequence shown here is derived from an EMBL/GenBank/DDBJ whole genome shotgun (WGS) entry which is preliminary data.</text>
</comment>
<dbReference type="InterPro" id="IPR000531">
    <property type="entry name" value="Beta-barrel_TonB"/>
</dbReference>
<evidence type="ECO:0000256" key="1">
    <source>
        <dbReference type="ARBA" id="ARBA00004571"/>
    </source>
</evidence>
<evidence type="ECO:0000256" key="10">
    <source>
        <dbReference type="ARBA" id="ARBA00023077"/>
    </source>
</evidence>
<comment type="similarity">
    <text evidence="2 14 16">Belongs to the TonB-dependent receptor family.</text>
</comment>
<evidence type="ECO:0000256" key="11">
    <source>
        <dbReference type="ARBA" id="ARBA00023136"/>
    </source>
</evidence>
<keyword evidence="12 20" id="KW-0675">Receptor</keyword>
<evidence type="ECO:0000256" key="16">
    <source>
        <dbReference type="RuleBase" id="RU003357"/>
    </source>
</evidence>
<organism evidence="20 21">
    <name type="scientific">Janthinobacterium kumbetense</name>
    <dbReference type="NCBI Taxonomy" id="2950280"/>
    <lineage>
        <taxon>Bacteria</taxon>
        <taxon>Pseudomonadati</taxon>
        <taxon>Pseudomonadota</taxon>
        <taxon>Betaproteobacteria</taxon>
        <taxon>Burkholderiales</taxon>
        <taxon>Oxalobacteraceae</taxon>
        <taxon>Janthinobacterium</taxon>
    </lineage>
</organism>
<evidence type="ECO:0000256" key="14">
    <source>
        <dbReference type="PROSITE-ProRule" id="PRU01360"/>
    </source>
</evidence>
<keyword evidence="13 14" id="KW-0998">Cell outer membrane</keyword>
<dbReference type="PANTHER" id="PTHR32552:SF89">
    <property type="entry name" value="CATECHOLATE SIDEROPHORE RECEPTOR FIU"/>
    <property type="match status" value="1"/>
</dbReference>
<keyword evidence="7 17" id="KW-0732">Signal</keyword>
<evidence type="ECO:0000256" key="5">
    <source>
        <dbReference type="ARBA" id="ARBA00022496"/>
    </source>
</evidence>
<dbReference type="InterPro" id="IPR037066">
    <property type="entry name" value="Plug_dom_sf"/>
</dbReference>
<evidence type="ECO:0000256" key="4">
    <source>
        <dbReference type="ARBA" id="ARBA00022452"/>
    </source>
</evidence>
<evidence type="ECO:0000256" key="8">
    <source>
        <dbReference type="ARBA" id="ARBA00023004"/>
    </source>
</evidence>
<keyword evidence="11 14" id="KW-0472">Membrane</keyword>
<dbReference type="Gene3D" id="2.40.170.20">
    <property type="entry name" value="TonB-dependent receptor, beta-barrel domain"/>
    <property type="match status" value="1"/>
</dbReference>
<dbReference type="Pfam" id="PF07715">
    <property type="entry name" value="Plug"/>
    <property type="match status" value="1"/>
</dbReference>
<dbReference type="EMBL" id="JAMQGR010000003">
    <property type="protein sequence ID" value="MCM2566130.1"/>
    <property type="molecule type" value="Genomic_DNA"/>
</dbReference>
<dbReference type="InterPro" id="IPR012910">
    <property type="entry name" value="Plug_dom"/>
</dbReference>
<evidence type="ECO:0000313" key="20">
    <source>
        <dbReference type="EMBL" id="MCM2566130.1"/>
    </source>
</evidence>
<dbReference type="Proteomes" id="UP001202243">
    <property type="component" value="Unassembled WGS sequence"/>
</dbReference>
<name>A0ABT0WPZ3_9BURK</name>
<evidence type="ECO:0000256" key="7">
    <source>
        <dbReference type="ARBA" id="ARBA00022729"/>
    </source>
</evidence>
<evidence type="ECO:0000256" key="13">
    <source>
        <dbReference type="ARBA" id="ARBA00023237"/>
    </source>
</evidence>
<feature type="signal peptide" evidence="17">
    <location>
        <begin position="1"/>
        <end position="30"/>
    </location>
</feature>